<dbReference type="STRING" id="748449.Halha_2617"/>
<dbReference type="PANTHER" id="PTHR35024">
    <property type="entry name" value="HYPOTHETICAL CYTOSOLIC PROTEIN"/>
    <property type="match status" value="1"/>
</dbReference>
<dbReference type="EMBL" id="CP003359">
    <property type="protein sequence ID" value="AGB42490.1"/>
    <property type="molecule type" value="Genomic_DNA"/>
</dbReference>
<dbReference type="OrthoDB" id="9802488at2"/>
<dbReference type="Pfam" id="PF04519">
    <property type="entry name" value="Bactofilin"/>
    <property type="match status" value="1"/>
</dbReference>
<dbReference type="InterPro" id="IPR007607">
    <property type="entry name" value="BacA/B"/>
</dbReference>
<reference evidence="4" key="1">
    <citation type="submission" date="2012-02" db="EMBL/GenBank/DDBJ databases">
        <title>The complete genome of Halobacteroides halobius DSM 5150.</title>
        <authorList>
            <person name="Lucas S."/>
            <person name="Copeland A."/>
            <person name="Lapidus A."/>
            <person name="Glavina del Rio T."/>
            <person name="Dalin E."/>
            <person name="Tice H."/>
            <person name="Bruce D."/>
            <person name="Goodwin L."/>
            <person name="Pitluck S."/>
            <person name="Peters L."/>
            <person name="Mikhailova N."/>
            <person name="Gu W."/>
            <person name="Kyrpides N."/>
            <person name="Mavromatis K."/>
            <person name="Ivanova N."/>
            <person name="Brettin T."/>
            <person name="Detter J.C."/>
            <person name="Han C."/>
            <person name="Larimer F."/>
            <person name="Land M."/>
            <person name="Hauser L."/>
            <person name="Markowitz V."/>
            <person name="Cheng J.-F."/>
            <person name="Hugenholtz P."/>
            <person name="Woyke T."/>
            <person name="Wu D."/>
            <person name="Tindall B."/>
            <person name="Pomrenke H."/>
            <person name="Brambilla E."/>
            <person name="Klenk H.-P."/>
            <person name="Eisen J.A."/>
        </authorList>
    </citation>
    <scope>NUCLEOTIDE SEQUENCE [LARGE SCALE GENOMIC DNA]</scope>
    <source>
        <strain evidence="4">ATCC 35273 / DSM 5150 / MD-1</strain>
    </source>
</reference>
<dbReference type="HOGENOM" id="CLU_072799_6_3_9"/>
<sequence>MFNKNNDDKNNVGTVISQGTAIEGEIAVSESIRIDGQLYGKLIAEGDVFIGKEGNLEADITGNNVVIAGTVKGNIKAEDKLEIISTGKLSGDISISNLVIHDGGVFEGSSTANLAQSNLNATEESYEEDTSLEDEEDES</sequence>
<dbReference type="PANTHER" id="PTHR35024:SF4">
    <property type="entry name" value="POLYMER-FORMING CYTOSKELETAL PROTEIN"/>
    <property type="match status" value="1"/>
</dbReference>
<feature type="region of interest" description="Disordered" evidence="2">
    <location>
        <begin position="118"/>
        <end position="139"/>
    </location>
</feature>
<evidence type="ECO:0000256" key="2">
    <source>
        <dbReference type="SAM" id="MobiDB-lite"/>
    </source>
</evidence>
<dbReference type="AlphaFoldDB" id="L0KD70"/>
<evidence type="ECO:0000256" key="1">
    <source>
        <dbReference type="ARBA" id="ARBA00044755"/>
    </source>
</evidence>
<dbReference type="Proteomes" id="UP000010880">
    <property type="component" value="Chromosome"/>
</dbReference>
<feature type="compositionally biased region" description="Acidic residues" evidence="2">
    <location>
        <begin position="124"/>
        <end position="139"/>
    </location>
</feature>
<dbReference type="KEGG" id="hhl:Halha_2617"/>
<organism evidence="3 4">
    <name type="scientific">Halobacteroides halobius (strain ATCC 35273 / DSM 5150 / MD-1)</name>
    <dbReference type="NCBI Taxonomy" id="748449"/>
    <lineage>
        <taxon>Bacteria</taxon>
        <taxon>Bacillati</taxon>
        <taxon>Bacillota</taxon>
        <taxon>Clostridia</taxon>
        <taxon>Halanaerobiales</taxon>
        <taxon>Halobacteroidaceae</taxon>
        <taxon>Halobacteroides</taxon>
    </lineage>
</organism>
<gene>
    <name evidence="3" type="ordered locus">Halha_2617</name>
</gene>
<dbReference type="RefSeq" id="WP_015328201.1">
    <property type="nucleotide sequence ID" value="NC_019978.1"/>
</dbReference>
<dbReference type="eggNOG" id="COG1664">
    <property type="taxonomic scope" value="Bacteria"/>
</dbReference>
<evidence type="ECO:0000313" key="4">
    <source>
        <dbReference type="Proteomes" id="UP000010880"/>
    </source>
</evidence>
<proteinExistence type="inferred from homology"/>
<accession>L0KD70</accession>
<comment type="similarity">
    <text evidence="1">Belongs to the bactofilin family.</text>
</comment>
<name>L0KD70_HALHC</name>
<protein>
    <submittedName>
        <fullName evidence="3">Integral membrane protein CcmA involved in cell shape determination</fullName>
    </submittedName>
</protein>
<keyword evidence="4" id="KW-1185">Reference proteome</keyword>
<evidence type="ECO:0000313" key="3">
    <source>
        <dbReference type="EMBL" id="AGB42490.1"/>
    </source>
</evidence>